<dbReference type="GO" id="GO:0015074">
    <property type="term" value="P:DNA integration"/>
    <property type="evidence" value="ECO:0007669"/>
    <property type="project" value="InterPro"/>
</dbReference>
<dbReference type="Gene3D" id="1.10.10.10">
    <property type="entry name" value="Winged helix-like DNA-binding domain superfamily/Winged helix DNA-binding domain"/>
    <property type="match status" value="1"/>
</dbReference>
<evidence type="ECO:0000313" key="4">
    <source>
        <dbReference type="EMBL" id="PAD80579.1"/>
    </source>
</evidence>
<organism evidence="4 5">
    <name type="scientific">Niallia circulans</name>
    <name type="common">Bacillus circulans</name>
    <dbReference type="NCBI Taxonomy" id="1397"/>
    <lineage>
        <taxon>Bacteria</taxon>
        <taxon>Bacillati</taxon>
        <taxon>Bacillota</taxon>
        <taxon>Bacilli</taxon>
        <taxon>Bacillales</taxon>
        <taxon>Bacillaceae</taxon>
        <taxon>Niallia</taxon>
    </lineage>
</organism>
<dbReference type="PROSITE" id="PS50994">
    <property type="entry name" value="INTEGRASE"/>
    <property type="match status" value="1"/>
</dbReference>
<comment type="caution">
    <text evidence="4">The sequence shown here is derived from an EMBL/GenBank/DDBJ whole genome shotgun (WGS) entry which is preliminary data.</text>
</comment>
<dbReference type="GO" id="GO:0003677">
    <property type="term" value="F:DNA binding"/>
    <property type="evidence" value="ECO:0007669"/>
    <property type="project" value="InterPro"/>
</dbReference>
<dbReference type="Pfam" id="PF00665">
    <property type="entry name" value="rve"/>
    <property type="match status" value="1"/>
</dbReference>
<dbReference type="RefSeq" id="WP_095259293.1">
    <property type="nucleotide sequence ID" value="NZ_CP053315.1"/>
</dbReference>
<feature type="domain" description="Integrase catalytic" evidence="3">
    <location>
        <begin position="284"/>
        <end position="446"/>
    </location>
</feature>
<dbReference type="GO" id="GO:0006313">
    <property type="term" value="P:DNA transposition"/>
    <property type="evidence" value="ECO:0007669"/>
    <property type="project" value="InterPro"/>
</dbReference>
<dbReference type="Pfam" id="PF13276">
    <property type="entry name" value="HTH_21"/>
    <property type="match status" value="1"/>
</dbReference>
<dbReference type="Proteomes" id="UP000216961">
    <property type="component" value="Unassembled WGS sequence"/>
</dbReference>
<evidence type="ECO:0000256" key="2">
    <source>
        <dbReference type="SAM" id="MobiDB-lite"/>
    </source>
</evidence>
<dbReference type="InterPro" id="IPR048020">
    <property type="entry name" value="Transpos_IS3"/>
</dbReference>
<reference evidence="4 5" key="1">
    <citation type="submission" date="2017-07" db="EMBL/GenBank/DDBJ databases">
        <title>Isolation and whole genome analysis of endospore-forming bacteria from heroin.</title>
        <authorList>
            <person name="Kalinowski J."/>
            <person name="Ahrens B."/>
            <person name="Al-Dilaimi A."/>
            <person name="Winkler A."/>
            <person name="Wibberg D."/>
            <person name="Schleenbecker U."/>
            <person name="Ruckert C."/>
            <person name="Wolfel R."/>
            <person name="Grass G."/>
        </authorList>
    </citation>
    <scope>NUCLEOTIDE SEQUENCE [LARGE SCALE GENOMIC DNA]</scope>
    <source>
        <strain evidence="4 5">7521-2</strain>
    </source>
</reference>
<dbReference type="SUPFAM" id="SSF53098">
    <property type="entry name" value="Ribonuclease H-like"/>
    <property type="match status" value="1"/>
</dbReference>
<dbReference type="InterPro" id="IPR036397">
    <property type="entry name" value="RNaseH_sf"/>
</dbReference>
<dbReference type="InterPro" id="IPR009057">
    <property type="entry name" value="Homeodomain-like_sf"/>
</dbReference>
<dbReference type="GO" id="GO:0004803">
    <property type="term" value="F:transposase activity"/>
    <property type="evidence" value="ECO:0007669"/>
    <property type="project" value="InterPro"/>
</dbReference>
<dbReference type="PANTHER" id="PTHR46889:SF4">
    <property type="entry name" value="TRANSPOSASE INSO FOR INSERTION SEQUENCE ELEMENT IS911B-RELATED"/>
    <property type="match status" value="1"/>
</dbReference>
<name>A0AA91TN05_NIACI</name>
<dbReference type="InterPro" id="IPR001584">
    <property type="entry name" value="Integrase_cat-core"/>
</dbReference>
<dbReference type="InterPro" id="IPR055247">
    <property type="entry name" value="InsJ-like_HTH"/>
</dbReference>
<dbReference type="PANTHER" id="PTHR46889">
    <property type="entry name" value="TRANSPOSASE INSF FOR INSERTION SEQUENCE IS3B-RELATED"/>
    <property type="match status" value="1"/>
</dbReference>
<dbReference type="Gene3D" id="3.30.420.10">
    <property type="entry name" value="Ribonuclease H-like superfamily/Ribonuclease H"/>
    <property type="match status" value="1"/>
</dbReference>
<protein>
    <submittedName>
        <fullName evidence="4">IS3 family transposase</fullName>
    </submittedName>
</protein>
<dbReference type="NCBIfam" id="NF033516">
    <property type="entry name" value="transpos_IS3"/>
    <property type="match status" value="1"/>
</dbReference>
<evidence type="ECO:0000313" key="5">
    <source>
        <dbReference type="Proteomes" id="UP000216961"/>
    </source>
</evidence>
<dbReference type="Pfam" id="PF01527">
    <property type="entry name" value="HTH_Tnp_1"/>
    <property type="match status" value="1"/>
</dbReference>
<dbReference type="Pfam" id="PF13333">
    <property type="entry name" value="rve_2"/>
    <property type="match status" value="1"/>
</dbReference>
<dbReference type="InterPro" id="IPR002514">
    <property type="entry name" value="Transposase_8"/>
</dbReference>
<dbReference type="EMBL" id="NPBQ01000154">
    <property type="protein sequence ID" value="PAD80579.1"/>
    <property type="molecule type" value="Genomic_DNA"/>
</dbReference>
<sequence>MSKFNIEEKIEAVIRYLQGTEGVKFIAKSIGVHHTVLLNWIKQYEYHGADALIKPYTSYTTQFKLDVLNYMRETGTSIRETAAIFNIATHSTILKWQKGFELHGIDALKPTQKGRPPMKKETNKPQPVEGSEEALRAENERLRMENAYLKKLPCLNSRKGKTTEQDKAQIIYELRQEFKVIDLVKVAGIARSTYYYWVKQMDRPDKYKEVKELIQEIFDEHQGRYGYRRITLELHNRGIKINHKTVRRLMNEMGLKCLVRMKKYRSYRGQVGKIAPNILERDFKASKPNEKWVTDVTEFHLHGEKLYLSPVLDLFNGEIIAYNIEKRPVYLLVSKMLDKAFEHLKEGDTPILHSDQGWHYQMKKYQHALKKHEITQSMSRKGNCLDNAVMENFFGLLKSELLYLKEFESMEHFKEELENYIHYYNHKRIKTKLKGMSPVQYRTHALVAA</sequence>
<accession>A0AA91TN05</accession>
<dbReference type="Pfam" id="PF13518">
    <property type="entry name" value="HTH_28"/>
    <property type="match status" value="1"/>
</dbReference>
<gene>
    <name evidence="4" type="ORF">CHH57_24325</name>
</gene>
<dbReference type="SUPFAM" id="SSF46689">
    <property type="entry name" value="Homeodomain-like"/>
    <property type="match status" value="2"/>
</dbReference>
<proteinExistence type="predicted"/>
<evidence type="ECO:0000259" key="3">
    <source>
        <dbReference type="PROSITE" id="PS50994"/>
    </source>
</evidence>
<dbReference type="InterPro" id="IPR050900">
    <property type="entry name" value="Transposase_IS3/IS150/IS904"/>
</dbReference>
<comment type="function">
    <text evidence="1">Involved in the transposition of the insertion sequence.</text>
</comment>
<dbReference type="InterPro" id="IPR012337">
    <property type="entry name" value="RNaseH-like_sf"/>
</dbReference>
<feature type="region of interest" description="Disordered" evidence="2">
    <location>
        <begin position="111"/>
        <end position="132"/>
    </location>
</feature>
<dbReference type="AlphaFoldDB" id="A0AA91TN05"/>
<evidence type="ECO:0000256" key="1">
    <source>
        <dbReference type="ARBA" id="ARBA00002286"/>
    </source>
</evidence>
<dbReference type="InterPro" id="IPR025948">
    <property type="entry name" value="HTH-like_dom"/>
</dbReference>
<dbReference type="GeneID" id="56351830"/>
<dbReference type="InterPro" id="IPR036388">
    <property type="entry name" value="WH-like_DNA-bd_sf"/>
</dbReference>